<keyword evidence="1" id="KW-1133">Transmembrane helix</keyword>
<dbReference type="EMBL" id="MHFR01000054">
    <property type="protein sequence ID" value="OGW96037.1"/>
    <property type="molecule type" value="Genomic_DNA"/>
</dbReference>
<name>A0A1G1KT12_9BACT</name>
<feature type="transmembrane region" description="Helical" evidence="1">
    <location>
        <begin position="438"/>
        <end position="462"/>
    </location>
</feature>
<feature type="transmembrane region" description="Helical" evidence="1">
    <location>
        <begin position="361"/>
        <end position="384"/>
    </location>
</feature>
<dbReference type="Proteomes" id="UP000178187">
    <property type="component" value="Unassembled WGS sequence"/>
</dbReference>
<feature type="transmembrane region" description="Helical" evidence="1">
    <location>
        <begin position="145"/>
        <end position="165"/>
    </location>
</feature>
<keyword evidence="1" id="KW-0472">Membrane</keyword>
<dbReference type="InterPro" id="IPR036150">
    <property type="entry name" value="Cyt_b/b6_C_sf"/>
</dbReference>
<feature type="transmembrane region" description="Helical" evidence="1">
    <location>
        <begin position="310"/>
        <end position="332"/>
    </location>
</feature>
<evidence type="ECO:0000313" key="3">
    <source>
        <dbReference type="EMBL" id="OGW96037.1"/>
    </source>
</evidence>
<dbReference type="GO" id="GO:0016491">
    <property type="term" value="F:oxidoreductase activity"/>
    <property type="evidence" value="ECO:0007669"/>
    <property type="project" value="InterPro"/>
</dbReference>
<feature type="transmembrane region" description="Helical" evidence="1">
    <location>
        <begin position="405"/>
        <end position="426"/>
    </location>
</feature>
<organism evidence="3 4">
    <name type="scientific">Candidatus Danuiimicrobium aquiferis</name>
    <dbReference type="NCBI Taxonomy" id="1801832"/>
    <lineage>
        <taxon>Bacteria</taxon>
        <taxon>Pseudomonadati</taxon>
        <taxon>Candidatus Omnitrophota</taxon>
        <taxon>Candidatus Danuiimicrobium</taxon>
    </lineage>
</organism>
<accession>A0A1G1KT12</accession>
<dbReference type="InterPro" id="IPR027387">
    <property type="entry name" value="Cytb/b6-like_sf"/>
</dbReference>
<dbReference type="PROSITE" id="PS51002">
    <property type="entry name" value="CYTB_NTER"/>
    <property type="match status" value="1"/>
</dbReference>
<dbReference type="GO" id="GO:0016020">
    <property type="term" value="C:membrane"/>
    <property type="evidence" value="ECO:0007669"/>
    <property type="project" value="InterPro"/>
</dbReference>
<proteinExistence type="predicted"/>
<dbReference type="InterPro" id="IPR005797">
    <property type="entry name" value="Cyt_b/b6_N"/>
</dbReference>
<dbReference type="Pfam" id="PF00033">
    <property type="entry name" value="Cytochrome_B"/>
    <property type="match status" value="1"/>
</dbReference>
<gene>
    <name evidence="3" type="ORF">A3G33_11060</name>
</gene>
<comment type="caution">
    <text evidence="3">The sequence shown here is derived from an EMBL/GenBank/DDBJ whole genome shotgun (WGS) entry which is preliminary data.</text>
</comment>
<protein>
    <recommendedName>
        <fullName evidence="2">Cytochrome b/b6 N-terminal region profile domain-containing protein</fullName>
    </recommendedName>
</protein>
<evidence type="ECO:0000259" key="2">
    <source>
        <dbReference type="PROSITE" id="PS51002"/>
    </source>
</evidence>
<evidence type="ECO:0000256" key="1">
    <source>
        <dbReference type="SAM" id="Phobius"/>
    </source>
</evidence>
<feature type="transmembrane region" description="Helical" evidence="1">
    <location>
        <begin position="59"/>
        <end position="85"/>
    </location>
</feature>
<feature type="domain" description="Cytochrome b/b6 N-terminal region profile" evidence="2">
    <location>
        <begin position="28"/>
        <end position="254"/>
    </location>
</feature>
<dbReference type="Gene3D" id="1.20.810.10">
    <property type="entry name" value="Cytochrome Bc1 Complex, Chain C"/>
    <property type="match status" value="1"/>
</dbReference>
<evidence type="ECO:0000313" key="4">
    <source>
        <dbReference type="Proteomes" id="UP000178187"/>
    </source>
</evidence>
<dbReference type="GO" id="GO:0022904">
    <property type="term" value="P:respiratory electron transport chain"/>
    <property type="evidence" value="ECO:0007669"/>
    <property type="project" value="InterPro"/>
</dbReference>
<dbReference type="SUPFAM" id="SSF81648">
    <property type="entry name" value="a domain/subunit of cytochrome bc1 complex (Ubiquinol-cytochrome c reductase)"/>
    <property type="match status" value="1"/>
</dbReference>
<dbReference type="GO" id="GO:0009055">
    <property type="term" value="F:electron transfer activity"/>
    <property type="evidence" value="ECO:0007669"/>
    <property type="project" value="InterPro"/>
</dbReference>
<dbReference type="InterPro" id="IPR016174">
    <property type="entry name" value="Di-haem_cyt_TM"/>
</dbReference>
<sequence length="512" mass="57598">MSLKDFFQKLAGLPKSFREFLLRHGRPTTDRARSQTVMSNIFLHIHSNRIHRYTLKKTFTFGLGVVAAASFFILIVTGLILMIYYKPSVDLAYGSIKDINFIVSGGRFVRNVHRWATNIMIVSVLLHMARVFYTAAYKRARSFNWVLGMVLFILTLGLSFTGYLLPWDQLGYWAITIASNIAASPRELTDAVGITQFFDPGGMMKTLILGSQEIGQDALTRFFLLHTIALPLAMGLVLSAHIWRIRKDGGLARPDEIKAKDMEGIAEDDKTKCIFNNAPQKTYGLMCLVQGKSPAVGRGPENTIPSWPSLFIAEIALLVLTLGIVCVLAYFFNAPLKEIADATVPENPAKAPWYFLGLQELVSYSAFMGGVGIPTIALLGLLLIPFIDREEQSLGRWFDNRNGRIAARNSLLYASSVTIGLLIFTVKFGWLRNWYPDISQLIIILVNPGTVLVAFFVTWSIGCLRKYNSTRLSAIALFTCFIVSFIILTYFATYHRGPNWDFYWLKSQWPIH</sequence>
<dbReference type="PANTHER" id="PTHR19271:SF16">
    <property type="entry name" value="CYTOCHROME B"/>
    <property type="match status" value="1"/>
</dbReference>
<reference evidence="3 4" key="1">
    <citation type="journal article" date="2016" name="Nat. Commun.">
        <title>Thousands of microbial genomes shed light on interconnected biogeochemical processes in an aquifer system.</title>
        <authorList>
            <person name="Anantharaman K."/>
            <person name="Brown C.T."/>
            <person name="Hug L.A."/>
            <person name="Sharon I."/>
            <person name="Castelle C.J."/>
            <person name="Probst A.J."/>
            <person name="Thomas B.C."/>
            <person name="Singh A."/>
            <person name="Wilkins M.J."/>
            <person name="Karaoz U."/>
            <person name="Brodie E.L."/>
            <person name="Williams K.H."/>
            <person name="Hubbard S.S."/>
            <person name="Banfield J.F."/>
        </authorList>
    </citation>
    <scope>NUCLEOTIDE SEQUENCE [LARGE SCALE GENOMIC DNA]</scope>
</reference>
<dbReference type="SUPFAM" id="SSF81342">
    <property type="entry name" value="Transmembrane di-heme cytochromes"/>
    <property type="match status" value="1"/>
</dbReference>
<feature type="transmembrane region" description="Helical" evidence="1">
    <location>
        <begin position="115"/>
        <end position="133"/>
    </location>
</feature>
<feature type="transmembrane region" description="Helical" evidence="1">
    <location>
        <begin position="223"/>
        <end position="243"/>
    </location>
</feature>
<dbReference type="AlphaFoldDB" id="A0A1G1KT12"/>
<dbReference type="PANTHER" id="PTHR19271">
    <property type="entry name" value="CYTOCHROME B"/>
    <property type="match status" value="1"/>
</dbReference>
<keyword evidence="1" id="KW-0812">Transmembrane</keyword>
<feature type="transmembrane region" description="Helical" evidence="1">
    <location>
        <begin position="474"/>
        <end position="494"/>
    </location>
</feature>